<organism evidence="1 2">
    <name type="scientific">Candidatus Woykebacteria bacterium RBG_19FT_COMBO_43_10</name>
    <dbReference type="NCBI Taxonomy" id="1802598"/>
    <lineage>
        <taxon>Bacteria</taxon>
        <taxon>Candidatus Woykeibacteriota</taxon>
    </lineage>
</organism>
<accession>A0A1G1WG46</accession>
<dbReference type="AlphaFoldDB" id="A0A1G1WG46"/>
<evidence type="ECO:0000313" key="1">
    <source>
        <dbReference type="EMBL" id="OGY26676.1"/>
    </source>
</evidence>
<reference evidence="1 2" key="1">
    <citation type="journal article" date="2016" name="Nat. Commun.">
        <title>Thousands of microbial genomes shed light on interconnected biogeochemical processes in an aquifer system.</title>
        <authorList>
            <person name="Anantharaman K."/>
            <person name="Brown C.T."/>
            <person name="Hug L.A."/>
            <person name="Sharon I."/>
            <person name="Castelle C.J."/>
            <person name="Probst A.J."/>
            <person name="Thomas B.C."/>
            <person name="Singh A."/>
            <person name="Wilkins M.J."/>
            <person name="Karaoz U."/>
            <person name="Brodie E.L."/>
            <person name="Williams K.H."/>
            <person name="Hubbard S.S."/>
            <person name="Banfield J.F."/>
        </authorList>
    </citation>
    <scope>NUCLEOTIDE SEQUENCE [LARGE SCALE GENOMIC DNA]</scope>
</reference>
<evidence type="ECO:0000313" key="2">
    <source>
        <dbReference type="Proteomes" id="UP000176645"/>
    </source>
</evidence>
<gene>
    <name evidence="1" type="ORF">A2Z42_00885</name>
</gene>
<name>A0A1G1WG46_9BACT</name>
<sequence>MIISLNRVIVKSNLDTAFCPDFFLELSKQSRAMHEDSYLENRLEYLWRKYFSDVPKEHPVEIHFGRESKYRFGSIRYGYGTKTVQITINGRFRNKKYPSKIIDHTIAHELVHYAQGFPTPGPRLHRYPHRGGVIDKELAKRDLTHLVSFYRSWVKNYINHF</sequence>
<dbReference type="EMBL" id="MHCU01000063">
    <property type="protein sequence ID" value="OGY26676.1"/>
    <property type="molecule type" value="Genomic_DNA"/>
</dbReference>
<dbReference type="Proteomes" id="UP000176645">
    <property type="component" value="Unassembled WGS sequence"/>
</dbReference>
<comment type="caution">
    <text evidence="1">The sequence shown here is derived from an EMBL/GenBank/DDBJ whole genome shotgun (WGS) entry which is preliminary data.</text>
</comment>
<proteinExistence type="predicted"/>
<evidence type="ECO:0008006" key="3">
    <source>
        <dbReference type="Google" id="ProtNLM"/>
    </source>
</evidence>
<protein>
    <recommendedName>
        <fullName evidence="3">SprT-like domain-containing protein</fullName>
    </recommendedName>
</protein>